<protein>
    <recommendedName>
        <fullName evidence="4">Helicase-associated domain-containing protein</fullName>
    </recommendedName>
</protein>
<dbReference type="EMBL" id="JNBR01002254">
    <property type="protein sequence ID" value="OQR83223.1"/>
    <property type="molecule type" value="Genomic_DNA"/>
</dbReference>
<feature type="region of interest" description="Disordered" evidence="1">
    <location>
        <begin position="224"/>
        <end position="262"/>
    </location>
</feature>
<dbReference type="Proteomes" id="UP000243579">
    <property type="component" value="Unassembled WGS sequence"/>
</dbReference>
<evidence type="ECO:0000256" key="1">
    <source>
        <dbReference type="SAM" id="MobiDB-lite"/>
    </source>
</evidence>
<proteinExistence type="predicted"/>
<dbReference type="PANTHER" id="PTHR37066:SF1">
    <property type="entry name" value="LNS2_PITP DOMAIN-CONTAINING PROTEIN"/>
    <property type="match status" value="1"/>
</dbReference>
<organism evidence="2 3">
    <name type="scientific">Achlya hypogyna</name>
    <name type="common">Oomycete</name>
    <name type="synonym">Protoachlya hypogyna</name>
    <dbReference type="NCBI Taxonomy" id="1202772"/>
    <lineage>
        <taxon>Eukaryota</taxon>
        <taxon>Sar</taxon>
        <taxon>Stramenopiles</taxon>
        <taxon>Oomycota</taxon>
        <taxon>Saprolegniomycetes</taxon>
        <taxon>Saprolegniales</taxon>
        <taxon>Achlyaceae</taxon>
        <taxon>Achlya</taxon>
    </lineage>
</organism>
<name>A0A1V9YBU9_ACHHY</name>
<dbReference type="AlphaFoldDB" id="A0A1V9YBU9"/>
<sequence>MPTQAHQRRSVSPPPPRPPTIRTKLKALVMYRRLFGDCMVPSNFVVPQQSPWPHAMAGLPLGRIVSHMRVAKRPFALEIEANLAGMGFVWSTAATMVRCCSRQGPQADMRVRYVSWNVAIDALVIYHAVHGHCYVSRAFSVPYGSPQWPPEAWGIVLSSVIASAELHAFQLTDDQLNALHRIGVCTHIPPWPCVVALLERYQRQYQQTFVPIDYVVSGRARDSCNDSSSNDSVAQSDWHDDDEYHPGSANDDSQGSEDGYFSSNDTYRYHESEFGWPCDNNGAGREGDASDDDFDAYDDDRYEYADFDNSGDISEESTSFIDSPLVGNDGTAVSWEDIPLGEFVWALALGFRQLAPERQVRLLAMGLELQAAEVWATVFEGMHSFLRIFGHLSIPLTFTVPLNDDAWDKKLWGQRLGHCTSALHRAVGFLPEVVVGEYHRLHNLVPAPSAERQLFRHFLSSLRDFRAFHGHGAVPPTYSVTGQATHFGELAATVREFKSALPHSDRVALDEAEFVWDLALHALWPELMQAVAAWCREPVPRSEMEPFVSSVLPPHPIGYWLALLCVHEDATQAEARAAIMDTGVDLAARWGATVASLAVFKGVYHHMYVPSDFTVPRAAPWPAAGWGLPLGATVRWVRSCVAHVAAARKRELDVRGFEWDDLPFDEYEAALCVYEQYAAADVSPDVVLPAQAPWPPNLWGYPLGHVGVKRAALLIALSTAHDATLSQFWKQPEGHDGAIPQFELTDVLSALQRYSNIFHSTLIPLLFTIEIGASQWPPEAHGMPLGFLLATLRGNVPLLNGRTKALLTQQ</sequence>
<gene>
    <name evidence="2" type="ORF">ACHHYP_14955</name>
</gene>
<reference evidence="2 3" key="1">
    <citation type="journal article" date="2014" name="Genome Biol. Evol.">
        <title>The secreted proteins of Achlya hypogyna and Thraustotheca clavata identify the ancestral oomycete secretome and reveal gene acquisitions by horizontal gene transfer.</title>
        <authorList>
            <person name="Misner I."/>
            <person name="Blouin N."/>
            <person name="Leonard G."/>
            <person name="Richards T.A."/>
            <person name="Lane C.E."/>
        </authorList>
    </citation>
    <scope>NUCLEOTIDE SEQUENCE [LARGE SCALE GENOMIC DNA]</scope>
    <source>
        <strain evidence="2 3">ATCC 48635</strain>
    </source>
</reference>
<keyword evidence="3" id="KW-1185">Reference proteome</keyword>
<comment type="caution">
    <text evidence="2">The sequence shown here is derived from an EMBL/GenBank/DDBJ whole genome shotgun (WGS) entry which is preliminary data.</text>
</comment>
<evidence type="ECO:0008006" key="4">
    <source>
        <dbReference type="Google" id="ProtNLM"/>
    </source>
</evidence>
<evidence type="ECO:0000313" key="3">
    <source>
        <dbReference type="Proteomes" id="UP000243579"/>
    </source>
</evidence>
<dbReference type="PANTHER" id="PTHR37066">
    <property type="entry name" value="HELICASE-ASSOCIATED"/>
    <property type="match status" value="1"/>
</dbReference>
<dbReference type="OrthoDB" id="66498at2759"/>
<evidence type="ECO:0000313" key="2">
    <source>
        <dbReference type="EMBL" id="OQR83223.1"/>
    </source>
</evidence>
<accession>A0A1V9YBU9</accession>